<keyword evidence="3" id="KW-1185">Reference proteome</keyword>
<dbReference type="KEGG" id="tpe:Tpen_1432"/>
<evidence type="ECO:0000313" key="2">
    <source>
        <dbReference type="EMBL" id="ABL78829.1"/>
    </source>
</evidence>
<dbReference type="EnsemblBacteria" id="ABL78829">
    <property type="protein sequence ID" value="ABL78829"/>
    <property type="gene ID" value="Tpen_1432"/>
</dbReference>
<dbReference type="Proteomes" id="UP000000641">
    <property type="component" value="Chromosome"/>
</dbReference>
<dbReference type="AlphaFoldDB" id="A1S049"/>
<accession>A1S049</accession>
<dbReference type="HOGENOM" id="CLU_2505135_0_0_2"/>
<evidence type="ECO:0000259" key="1">
    <source>
        <dbReference type="PROSITE" id="PS50910"/>
    </source>
</evidence>
<gene>
    <name evidence="2" type="ordered locus">Tpen_1432</name>
</gene>
<reference evidence="3" key="1">
    <citation type="journal article" date="2008" name="J. Bacteriol.">
        <title>Genome sequence of Thermofilum pendens reveals an exceptional loss of biosynthetic pathways without genome reduction.</title>
        <authorList>
            <person name="Anderson I."/>
            <person name="Rodriguez J."/>
            <person name="Susanti D."/>
            <person name="Porat I."/>
            <person name="Reich C."/>
            <person name="Ulrich L.E."/>
            <person name="Elkins J.G."/>
            <person name="Mavromatis K."/>
            <person name="Lykidis A."/>
            <person name="Kim E."/>
            <person name="Thompson L.S."/>
            <person name="Nolan M."/>
            <person name="Land M."/>
            <person name="Copeland A."/>
            <person name="Lapidus A."/>
            <person name="Lucas S."/>
            <person name="Detter C."/>
            <person name="Zhulin I.B."/>
            <person name="Olsen G.J."/>
            <person name="Whitman W."/>
            <person name="Mukhopadhyay B."/>
            <person name="Bristow J."/>
            <person name="Kyrpides N."/>
        </authorList>
    </citation>
    <scope>NUCLEOTIDE SEQUENCE [LARGE SCALE GENOMIC DNA]</scope>
    <source>
        <strain evidence="3">DSM 2475 / Hrk 5</strain>
    </source>
</reference>
<dbReference type="EMBL" id="CP000505">
    <property type="protein sequence ID" value="ABL78829.1"/>
    <property type="molecule type" value="Genomic_DNA"/>
</dbReference>
<dbReference type="PROSITE" id="PS50910">
    <property type="entry name" value="HEPN"/>
    <property type="match status" value="1"/>
</dbReference>
<sequence length="85" mass="10240">MRHMGFMPRIHDIRELLAIIYKYTRDSRVDELMRRFRRELRDLVEGYVVARYGSIDYSRDDAEVCIGLMRDLWRLIESVEGGCVR</sequence>
<organism evidence="2 3">
    <name type="scientific">Thermofilum pendens (strain DSM 2475 / Hrk 5)</name>
    <dbReference type="NCBI Taxonomy" id="368408"/>
    <lineage>
        <taxon>Archaea</taxon>
        <taxon>Thermoproteota</taxon>
        <taxon>Thermoprotei</taxon>
        <taxon>Thermofilales</taxon>
        <taxon>Thermofilaceae</taxon>
        <taxon>Thermofilum</taxon>
    </lineage>
</organism>
<feature type="domain" description="HEPN" evidence="1">
    <location>
        <begin position="1"/>
        <end position="72"/>
    </location>
</feature>
<name>A1S049_THEPD</name>
<protein>
    <recommendedName>
        <fullName evidence="1">HEPN domain-containing protein</fullName>
    </recommendedName>
</protein>
<evidence type="ECO:0000313" key="3">
    <source>
        <dbReference type="Proteomes" id="UP000000641"/>
    </source>
</evidence>
<proteinExistence type="predicted"/>
<dbReference type="Pfam" id="PF05168">
    <property type="entry name" value="HEPN"/>
    <property type="match status" value="1"/>
</dbReference>
<dbReference type="InterPro" id="IPR007842">
    <property type="entry name" value="HEPN_dom"/>
</dbReference>
<dbReference type="Gene3D" id="1.20.120.330">
    <property type="entry name" value="Nucleotidyltransferases domain 2"/>
    <property type="match status" value="1"/>
</dbReference>
<dbReference type="SUPFAM" id="SSF81593">
    <property type="entry name" value="Nucleotidyltransferase substrate binding subunit/domain"/>
    <property type="match status" value="1"/>
</dbReference>
<dbReference type="eggNOG" id="arCOG01191">
    <property type="taxonomic scope" value="Archaea"/>
</dbReference>